<evidence type="ECO:0000256" key="1">
    <source>
        <dbReference type="SAM" id="MobiDB-lite"/>
    </source>
</evidence>
<comment type="caution">
    <text evidence="2">The sequence shown here is derived from an EMBL/GenBank/DDBJ whole genome shotgun (WGS) entry which is preliminary data.</text>
</comment>
<dbReference type="Proteomes" id="UP001065549">
    <property type="component" value="Unassembled WGS sequence"/>
</dbReference>
<gene>
    <name evidence="2" type="ORF">OBO34_16310</name>
</gene>
<accession>A0A9J6QWN9</accession>
<dbReference type="RefSeq" id="WP_269478680.1">
    <property type="nucleotide sequence ID" value="NZ_JAOSHN010000007.1"/>
</dbReference>
<feature type="region of interest" description="Disordered" evidence="1">
    <location>
        <begin position="1"/>
        <end position="30"/>
    </location>
</feature>
<protein>
    <submittedName>
        <fullName evidence="2">Uncharacterized protein</fullName>
    </submittedName>
</protein>
<keyword evidence="3" id="KW-1185">Reference proteome</keyword>
<dbReference type="AlphaFoldDB" id="A0A9J6QWN9"/>
<name>A0A9J6QWN9_9FIRM</name>
<proteinExistence type="predicted"/>
<evidence type="ECO:0000313" key="2">
    <source>
        <dbReference type="EMBL" id="MCU7379909.1"/>
    </source>
</evidence>
<dbReference type="EMBL" id="JAOSHN010000007">
    <property type="protein sequence ID" value="MCU7379909.1"/>
    <property type="molecule type" value="Genomic_DNA"/>
</dbReference>
<evidence type="ECO:0000313" key="3">
    <source>
        <dbReference type="Proteomes" id="UP001065549"/>
    </source>
</evidence>
<organism evidence="2 3">
    <name type="scientific">Hominibacterium faecale</name>
    <dbReference type="NCBI Taxonomy" id="2839743"/>
    <lineage>
        <taxon>Bacteria</taxon>
        <taxon>Bacillati</taxon>
        <taxon>Bacillota</taxon>
        <taxon>Clostridia</taxon>
        <taxon>Peptostreptococcales</taxon>
        <taxon>Anaerovoracaceae</taxon>
        <taxon>Hominibacterium</taxon>
    </lineage>
</organism>
<reference evidence="2" key="1">
    <citation type="submission" date="2022-09" db="EMBL/GenBank/DDBJ databases">
        <title>Culturomic study of gut microbiota in children with autism spectrum disorder.</title>
        <authorList>
            <person name="Efimov B.A."/>
            <person name="Chaplin A.V."/>
            <person name="Sokolova S.R."/>
            <person name="Pikina A.P."/>
            <person name="Korzhanova M."/>
            <person name="Belova V."/>
            <person name="Korostin D."/>
        </authorList>
    </citation>
    <scope>NUCLEOTIDE SEQUENCE</scope>
    <source>
        <strain evidence="2">ASD5510</strain>
    </source>
</reference>
<sequence length="217" mass="24967">MASKFKATATKKKPSLLKPVSDTERNGPAYSAPAPYLSQYTNQLNSLQDAVLNYGGFNYDFNTDPKYQAYAKEYGRLGNLARQNTLGDAAVNTGGYASSYATTAANEAQNDYNRQLTAMIPQLEETAYGRWLDQYNMNLSNYGLVKDADDTAYGKYRDTVGDKQWQYGMDWDKYTYNKSYNYQKQRDSVSDTQWKKQFNWQKTTDNRNYKLQKRSLK</sequence>